<evidence type="ECO:0000313" key="9">
    <source>
        <dbReference type="EMBL" id="MFD1737736.1"/>
    </source>
</evidence>
<gene>
    <name evidence="9" type="ORF">ACFSCX_14465</name>
</gene>
<keyword evidence="3" id="KW-1003">Cell membrane</keyword>
<dbReference type="SUPFAM" id="SSF103473">
    <property type="entry name" value="MFS general substrate transporter"/>
    <property type="match status" value="1"/>
</dbReference>
<feature type="transmembrane region" description="Helical" evidence="7">
    <location>
        <begin position="385"/>
        <end position="405"/>
    </location>
</feature>
<evidence type="ECO:0000256" key="5">
    <source>
        <dbReference type="ARBA" id="ARBA00022989"/>
    </source>
</evidence>
<evidence type="ECO:0000313" key="10">
    <source>
        <dbReference type="Proteomes" id="UP001597214"/>
    </source>
</evidence>
<comment type="subcellular location">
    <subcellularLocation>
        <location evidence="1">Cell membrane</location>
        <topology evidence="1">Multi-pass membrane protein</topology>
    </subcellularLocation>
</comment>
<feature type="transmembrane region" description="Helical" evidence="7">
    <location>
        <begin position="225"/>
        <end position="244"/>
    </location>
</feature>
<feature type="transmembrane region" description="Helical" evidence="7">
    <location>
        <begin position="317"/>
        <end position="345"/>
    </location>
</feature>
<dbReference type="EMBL" id="JBHUEM010000023">
    <property type="protein sequence ID" value="MFD1737736.1"/>
    <property type="molecule type" value="Genomic_DNA"/>
</dbReference>
<keyword evidence="2" id="KW-0813">Transport</keyword>
<feature type="transmembrane region" description="Helical" evidence="7">
    <location>
        <begin position="84"/>
        <end position="111"/>
    </location>
</feature>
<evidence type="ECO:0000256" key="3">
    <source>
        <dbReference type="ARBA" id="ARBA00022475"/>
    </source>
</evidence>
<feature type="transmembrane region" description="Helical" evidence="7">
    <location>
        <begin position="169"/>
        <end position="188"/>
    </location>
</feature>
<evidence type="ECO:0000256" key="7">
    <source>
        <dbReference type="SAM" id="Phobius"/>
    </source>
</evidence>
<feature type="transmembrane region" description="Helical" evidence="7">
    <location>
        <begin position="290"/>
        <end position="311"/>
    </location>
</feature>
<dbReference type="PROSITE" id="PS50850">
    <property type="entry name" value="MFS"/>
    <property type="match status" value="1"/>
</dbReference>
<reference evidence="10" key="1">
    <citation type="journal article" date="2019" name="Int. J. Syst. Evol. Microbiol.">
        <title>The Global Catalogue of Microorganisms (GCM) 10K type strain sequencing project: providing services to taxonomists for standard genome sequencing and annotation.</title>
        <authorList>
            <consortium name="The Broad Institute Genomics Platform"/>
            <consortium name="The Broad Institute Genome Sequencing Center for Infectious Disease"/>
            <person name="Wu L."/>
            <person name="Ma J."/>
        </authorList>
    </citation>
    <scope>NUCLEOTIDE SEQUENCE [LARGE SCALE GENOMIC DNA]</scope>
    <source>
        <strain evidence="10">CCUG 49339</strain>
    </source>
</reference>
<evidence type="ECO:0000256" key="1">
    <source>
        <dbReference type="ARBA" id="ARBA00004651"/>
    </source>
</evidence>
<keyword evidence="5 7" id="KW-1133">Transmembrane helix</keyword>
<dbReference type="Pfam" id="PF07690">
    <property type="entry name" value="MFS_1"/>
    <property type="match status" value="1"/>
</dbReference>
<comment type="caution">
    <text evidence="9">The sequence shown here is derived from an EMBL/GenBank/DDBJ whole genome shotgun (WGS) entry which is preliminary data.</text>
</comment>
<feature type="transmembrane region" description="Helical" evidence="7">
    <location>
        <begin position="357"/>
        <end position="379"/>
    </location>
</feature>
<dbReference type="InterPro" id="IPR036259">
    <property type="entry name" value="MFS_trans_sf"/>
</dbReference>
<feature type="transmembrane region" description="Helical" evidence="7">
    <location>
        <begin position="21"/>
        <end position="44"/>
    </location>
</feature>
<proteinExistence type="predicted"/>
<evidence type="ECO:0000259" key="8">
    <source>
        <dbReference type="PROSITE" id="PS50850"/>
    </source>
</evidence>
<dbReference type="Proteomes" id="UP001597214">
    <property type="component" value="Unassembled WGS sequence"/>
</dbReference>
<evidence type="ECO:0000256" key="2">
    <source>
        <dbReference type="ARBA" id="ARBA00022448"/>
    </source>
</evidence>
<keyword evidence="6 7" id="KW-0472">Membrane</keyword>
<sequence length="430" mass="45683">MKDKQKSRLFSNKSYLSLISAQTVSALGDWLDILAIITLVAIHWNASPFAVTGIMLCLAGPSIVLGPLAGALADRLDRKKIMIVSNLACAGLIVCVAFTNSLWQVFVLITLKSIFEVLFMPAKNGKLKEIVHDDDIQMAMSVSSMIDNAAKVIGPTVGGILVATLGVKWAFYIDGMTFLLSALLLLAVPKSNFLNQSEQDATSKKLSFQAILLDLKDGISILKGVPILLASLFLFSLALLVLQIADTQFSVLLRLIMEDPTKMLGFVMASSGIGMFVSAALISKMKLPSVLITTSIGCIFVGAAFGTAALLNGLDDVALYIIFPVICFFGGASFGLAAIPFQISIQKQIPVSKTGRVFGTIGSVTTISAFIGMISGGILSTLIGVVHTFILAGGSLVLIGTVALMTKKRFEGRDWHVTESDGGIQREAKA</sequence>
<dbReference type="Gene3D" id="1.20.1250.20">
    <property type="entry name" value="MFS general substrate transporter like domains"/>
    <property type="match status" value="1"/>
</dbReference>
<organism evidence="9 10">
    <name type="scientific">Bacillus salitolerans</name>
    <dbReference type="NCBI Taxonomy" id="1437434"/>
    <lineage>
        <taxon>Bacteria</taxon>
        <taxon>Bacillati</taxon>
        <taxon>Bacillota</taxon>
        <taxon>Bacilli</taxon>
        <taxon>Bacillales</taxon>
        <taxon>Bacillaceae</taxon>
        <taxon>Bacillus</taxon>
    </lineage>
</organism>
<protein>
    <submittedName>
        <fullName evidence="9">MFS transporter</fullName>
    </submittedName>
</protein>
<dbReference type="PANTHER" id="PTHR43266">
    <property type="entry name" value="MACROLIDE-EFFLUX PROTEIN"/>
    <property type="match status" value="1"/>
</dbReference>
<dbReference type="RefSeq" id="WP_377928956.1">
    <property type="nucleotide sequence ID" value="NZ_JBHUEM010000023.1"/>
</dbReference>
<dbReference type="InterPro" id="IPR020846">
    <property type="entry name" value="MFS_dom"/>
</dbReference>
<feature type="transmembrane region" description="Helical" evidence="7">
    <location>
        <begin position="264"/>
        <end position="283"/>
    </location>
</feature>
<name>A0ABW4LS92_9BACI</name>
<accession>A0ABW4LS92</accession>
<evidence type="ECO:0000256" key="4">
    <source>
        <dbReference type="ARBA" id="ARBA00022692"/>
    </source>
</evidence>
<evidence type="ECO:0000256" key="6">
    <source>
        <dbReference type="ARBA" id="ARBA00023136"/>
    </source>
</evidence>
<keyword evidence="4 7" id="KW-0812">Transmembrane</keyword>
<dbReference type="PANTHER" id="PTHR43266:SF2">
    <property type="entry name" value="MAJOR FACILITATOR SUPERFAMILY (MFS) PROFILE DOMAIN-CONTAINING PROTEIN"/>
    <property type="match status" value="1"/>
</dbReference>
<keyword evidence="10" id="KW-1185">Reference proteome</keyword>
<feature type="transmembrane region" description="Helical" evidence="7">
    <location>
        <begin position="50"/>
        <end position="72"/>
    </location>
</feature>
<dbReference type="CDD" id="cd06173">
    <property type="entry name" value="MFS_MefA_like"/>
    <property type="match status" value="1"/>
</dbReference>
<feature type="domain" description="Major facilitator superfamily (MFS) profile" evidence="8">
    <location>
        <begin position="9"/>
        <end position="411"/>
    </location>
</feature>
<dbReference type="InterPro" id="IPR011701">
    <property type="entry name" value="MFS"/>
</dbReference>